<accession>B9REK8</accession>
<feature type="region of interest" description="Disordered" evidence="1">
    <location>
        <begin position="1"/>
        <end position="56"/>
    </location>
</feature>
<evidence type="ECO:0000313" key="3">
    <source>
        <dbReference type="Proteomes" id="UP000008311"/>
    </source>
</evidence>
<feature type="compositionally biased region" description="Low complexity" evidence="1">
    <location>
        <begin position="1"/>
        <end position="10"/>
    </location>
</feature>
<evidence type="ECO:0000313" key="2">
    <source>
        <dbReference type="EMBL" id="EEF50211.1"/>
    </source>
</evidence>
<protein>
    <submittedName>
        <fullName evidence="2">Uncharacterized protein</fullName>
    </submittedName>
</protein>
<evidence type="ECO:0000256" key="1">
    <source>
        <dbReference type="SAM" id="MobiDB-lite"/>
    </source>
</evidence>
<proteinExistence type="predicted"/>
<sequence>MYTPPLSLPSSSPPPPTQPKILQPSASYPPPCRTSMSSPSPPTSNSPSPPTSPMHSTSISACIVRMASLRWKSVSKKTKDFYCEEFKEAVDALIQEG</sequence>
<keyword evidence="3" id="KW-1185">Reference proteome</keyword>
<dbReference type="InParanoid" id="B9REK8"/>
<dbReference type="EMBL" id="EQ973776">
    <property type="protein sequence ID" value="EEF50211.1"/>
    <property type="molecule type" value="Genomic_DNA"/>
</dbReference>
<gene>
    <name evidence="2" type="ORF">RCOM_1773260</name>
</gene>
<name>B9REK8_RICCO</name>
<dbReference type="Proteomes" id="UP000008311">
    <property type="component" value="Unassembled WGS sequence"/>
</dbReference>
<dbReference type="AlphaFoldDB" id="B9REK8"/>
<organism evidence="2 3">
    <name type="scientific">Ricinus communis</name>
    <name type="common">Castor bean</name>
    <dbReference type="NCBI Taxonomy" id="3988"/>
    <lineage>
        <taxon>Eukaryota</taxon>
        <taxon>Viridiplantae</taxon>
        <taxon>Streptophyta</taxon>
        <taxon>Embryophyta</taxon>
        <taxon>Tracheophyta</taxon>
        <taxon>Spermatophyta</taxon>
        <taxon>Magnoliopsida</taxon>
        <taxon>eudicotyledons</taxon>
        <taxon>Gunneridae</taxon>
        <taxon>Pentapetalae</taxon>
        <taxon>rosids</taxon>
        <taxon>fabids</taxon>
        <taxon>Malpighiales</taxon>
        <taxon>Euphorbiaceae</taxon>
        <taxon>Acalyphoideae</taxon>
        <taxon>Acalypheae</taxon>
        <taxon>Ricinus</taxon>
    </lineage>
</organism>
<feature type="compositionally biased region" description="Pro residues" evidence="1">
    <location>
        <begin position="39"/>
        <end position="52"/>
    </location>
</feature>
<reference evidence="3" key="1">
    <citation type="journal article" date="2010" name="Nat. Biotechnol.">
        <title>Draft genome sequence of the oilseed species Ricinus communis.</title>
        <authorList>
            <person name="Chan A.P."/>
            <person name="Crabtree J."/>
            <person name="Zhao Q."/>
            <person name="Lorenzi H."/>
            <person name="Orvis J."/>
            <person name="Puiu D."/>
            <person name="Melake-Berhan A."/>
            <person name="Jones K.M."/>
            <person name="Redman J."/>
            <person name="Chen G."/>
            <person name="Cahoon E.B."/>
            <person name="Gedil M."/>
            <person name="Stanke M."/>
            <person name="Haas B.J."/>
            <person name="Wortman J.R."/>
            <person name="Fraser-Liggett C.M."/>
            <person name="Ravel J."/>
            <person name="Rabinowicz P.D."/>
        </authorList>
    </citation>
    <scope>NUCLEOTIDE SEQUENCE [LARGE SCALE GENOMIC DNA]</scope>
    <source>
        <strain evidence="3">cv. Hale</strain>
    </source>
</reference>